<dbReference type="PANTHER" id="PTHR47340">
    <property type="entry name" value="DUPLICATED HOMEODOMAIN-LIKE SUPERFAMILY PROTEIN"/>
    <property type="match status" value="1"/>
</dbReference>
<feature type="domain" description="SANT" evidence="3">
    <location>
        <begin position="1007"/>
        <end position="1054"/>
    </location>
</feature>
<feature type="compositionally biased region" description="Basic and acidic residues" evidence="2">
    <location>
        <begin position="110"/>
        <end position="122"/>
    </location>
</feature>
<reference evidence="4" key="1">
    <citation type="journal article" date="2017" name="Nature">
        <title>The genome of Chenopodium quinoa.</title>
        <authorList>
            <person name="Jarvis D.E."/>
            <person name="Ho Y.S."/>
            <person name="Lightfoot D.J."/>
            <person name="Schmoeckel S.M."/>
            <person name="Li B."/>
            <person name="Borm T.J.A."/>
            <person name="Ohyanagi H."/>
            <person name="Mineta K."/>
            <person name="Michell C.T."/>
            <person name="Saber N."/>
            <person name="Kharbatia N.M."/>
            <person name="Rupper R.R."/>
            <person name="Sharp A.R."/>
            <person name="Dally N."/>
            <person name="Boughton B.A."/>
            <person name="Woo Y.H."/>
            <person name="Gao G."/>
            <person name="Schijlen E.G.W.M."/>
            <person name="Guo X."/>
            <person name="Momin A.A."/>
            <person name="Negrao S."/>
            <person name="Al-Babili S."/>
            <person name="Gehring C."/>
            <person name="Roessner U."/>
            <person name="Jung C."/>
            <person name="Murphy K."/>
            <person name="Arold S.T."/>
            <person name="Gojobori T."/>
            <person name="van der Linden C.G."/>
            <person name="van Loo E.N."/>
            <person name="Jellen E.N."/>
            <person name="Maughan P.J."/>
            <person name="Tester M."/>
        </authorList>
    </citation>
    <scope>NUCLEOTIDE SEQUENCE [LARGE SCALE GENOMIC DNA]</scope>
    <source>
        <strain evidence="4">cv. PI 614886</strain>
    </source>
</reference>
<proteinExistence type="predicted"/>
<dbReference type="EnsemblPlants" id="AUR62020759-RA">
    <property type="protein sequence ID" value="AUR62020759-RA:cds"/>
    <property type="gene ID" value="AUR62020759"/>
</dbReference>
<evidence type="ECO:0000256" key="1">
    <source>
        <dbReference type="SAM" id="Coils"/>
    </source>
</evidence>
<name>A0A803LZ58_CHEQI</name>
<dbReference type="InterPro" id="IPR001005">
    <property type="entry name" value="SANT/Myb"/>
</dbReference>
<dbReference type="OrthoDB" id="10258692at2759"/>
<feature type="region of interest" description="Disordered" evidence="2">
    <location>
        <begin position="954"/>
        <end position="1007"/>
    </location>
</feature>
<keyword evidence="5" id="KW-1185">Reference proteome</keyword>
<feature type="region of interest" description="Disordered" evidence="2">
    <location>
        <begin position="522"/>
        <end position="541"/>
    </location>
</feature>
<feature type="compositionally biased region" description="Basic and acidic residues" evidence="2">
    <location>
        <begin position="170"/>
        <end position="188"/>
    </location>
</feature>
<dbReference type="GeneID" id="110710184"/>
<dbReference type="InterPro" id="IPR009057">
    <property type="entry name" value="Homeodomain-like_sf"/>
</dbReference>
<dbReference type="Gene3D" id="1.10.10.60">
    <property type="entry name" value="Homeodomain-like"/>
    <property type="match status" value="1"/>
</dbReference>
<feature type="region of interest" description="Disordered" evidence="2">
    <location>
        <begin position="1061"/>
        <end position="1081"/>
    </location>
</feature>
<evidence type="ECO:0000313" key="4">
    <source>
        <dbReference type="EnsemblPlants" id="AUR62020759-RA:cds"/>
    </source>
</evidence>
<feature type="compositionally biased region" description="Low complexity" evidence="2">
    <location>
        <begin position="30"/>
        <end position="53"/>
    </location>
</feature>
<feature type="region of interest" description="Disordered" evidence="2">
    <location>
        <begin position="692"/>
        <end position="720"/>
    </location>
</feature>
<dbReference type="KEGG" id="cqi:110710184"/>
<dbReference type="OMA" id="NQDGANH"/>
<dbReference type="Gramene" id="AUR62020759-RA">
    <property type="protein sequence ID" value="AUR62020759-RA:cds"/>
    <property type="gene ID" value="AUR62020759"/>
</dbReference>
<organism evidence="4 5">
    <name type="scientific">Chenopodium quinoa</name>
    <name type="common">Quinoa</name>
    <dbReference type="NCBI Taxonomy" id="63459"/>
    <lineage>
        <taxon>Eukaryota</taxon>
        <taxon>Viridiplantae</taxon>
        <taxon>Streptophyta</taxon>
        <taxon>Embryophyta</taxon>
        <taxon>Tracheophyta</taxon>
        <taxon>Spermatophyta</taxon>
        <taxon>Magnoliopsida</taxon>
        <taxon>eudicotyledons</taxon>
        <taxon>Gunneridae</taxon>
        <taxon>Pentapetalae</taxon>
        <taxon>Caryophyllales</taxon>
        <taxon>Chenopodiaceae</taxon>
        <taxon>Chenopodioideae</taxon>
        <taxon>Atripliceae</taxon>
        <taxon>Chenopodium</taxon>
    </lineage>
</organism>
<feature type="compositionally biased region" description="Basic and acidic residues" evidence="2">
    <location>
        <begin position="7"/>
        <end position="22"/>
    </location>
</feature>
<keyword evidence="1" id="KW-0175">Coiled coil</keyword>
<dbReference type="InterPro" id="IPR017884">
    <property type="entry name" value="SANT_dom"/>
</dbReference>
<feature type="compositionally biased region" description="Acidic residues" evidence="2">
    <location>
        <begin position="989"/>
        <end position="1007"/>
    </location>
</feature>
<feature type="coiled-coil region" evidence="1">
    <location>
        <begin position="436"/>
        <end position="470"/>
    </location>
</feature>
<dbReference type="PROSITE" id="PS51293">
    <property type="entry name" value="SANT"/>
    <property type="match status" value="2"/>
</dbReference>
<feature type="domain" description="SANT" evidence="3">
    <location>
        <begin position="790"/>
        <end position="841"/>
    </location>
</feature>
<feature type="compositionally biased region" description="Basic and acidic residues" evidence="2">
    <location>
        <begin position="81"/>
        <end position="98"/>
    </location>
</feature>
<feature type="region of interest" description="Disordered" evidence="2">
    <location>
        <begin position="1"/>
        <end position="306"/>
    </location>
</feature>
<protein>
    <recommendedName>
        <fullName evidence="3">SANT domain-containing protein</fullName>
    </recommendedName>
</protein>
<dbReference type="PANTHER" id="PTHR47340:SF1">
    <property type="entry name" value="DUPLICATED HOMEODOMAIN-LIKE SUPERFAMILY PROTEIN"/>
    <property type="match status" value="1"/>
</dbReference>
<dbReference type="SMART" id="SM00717">
    <property type="entry name" value="SANT"/>
    <property type="match status" value="2"/>
</dbReference>
<dbReference type="Gene3D" id="1.20.58.1880">
    <property type="match status" value="1"/>
</dbReference>
<dbReference type="Pfam" id="PF00249">
    <property type="entry name" value="Myb_DNA-binding"/>
    <property type="match status" value="1"/>
</dbReference>
<feature type="compositionally biased region" description="Basic and acidic residues" evidence="2">
    <location>
        <begin position="291"/>
        <end position="305"/>
    </location>
</feature>
<dbReference type="RefSeq" id="XP_021744139.1">
    <property type="nucleotide sequence ID" value="XM_021888447.1"/>
</dbReference>
<accession>A0A803LZ58</accession>
<reference evidence="4" key="2">
    <citation type="submission" date="2021-03" db="UniProtKB">
        <authorList>
            <consortium name="EnsemblPlants"/>
        </authorList>
    </citation>
    <scope>IDENTIFICATION</scope>
</reference>
<dbReference type="SMR" id="A0A803LZ58"/>
<gene>
    <name evidence="4" type="primary">LOC110710184</name>
</gene>
<dbReference type="Proteomes" id="UP000596660">
    <property type="component" value="Unplaced"/>
</dbReference>
<evidence type="ECO:0000256" key="2">
    <source>
        <dbReference type="SAM" id="MobiDB-lite"/>
    </source>
</evidence>
<evidence type="ECO:0000259" key="3">
    <source>
        <dbReference type="PROSITE" id="PS51293"/>
    </source>
</evidence>
<sequence>MPPEPLPWDRKELFRDRKHNHDFGGGGGPPSSSRWRDSSSSSSYGGSRNNNNSDFSPRWGFPSSDFRRPPGHGKQGGWHMYPEDHGYPTPRSADRFMDDNNMFRPSGMRGDGRYGRFYRENRPSFGQRDWRGQSWEGNHHHGGPANGVGRPHIVNDQRVVNDSPVRASHPHSDPRDQIHAKEQVDKTSDANGSNTGQRVDKENLLGSLDWKPLKWSRSGSLTSRGSGFSHSSSSKSIGGESSDVKCDLPPKNVTPVQSPSGDAVACAPSVTPSEETSSRKKPRLGWGEGLAKYEKKKVDGPEDNVKSNAISASNVEPSHSLPSNLVVKSPKISGFSDCSSPATPSSFACSSSPGLEDRTYGKAVDAGGDASNFSVSSMPVHESQLEGSHFRLEKLELKSVANLGSLLNELLQADDQCSMDSGFMRSSAFNKLLLWKGDISKTLELTETEIDSLENELTSLKSETDRIFHRPASSNSGPADYKDGPNDCQTVFPRPHPLEVVSNEEIVSEDRLPCDDAGDVQAENKDEDIDSPGTATSKFVEPPVQKPISHDVCKNSSGESWLVESTKSAMDVGTSCQGHDRSVVQVNNIIAIDIENPGVCDKKVDSICDTVIASNKELANRAAEGLLKLLPSCDSMVANRASCTPADSTMKEKFLRKKRSLRFKERVISLKYRAFHHLWKEDLRLLSLRSHRAKPQKKPDPSSRILQVGSHKNRSSIRSRFTSPAGSLSLVPTTEIINFTGKLLSDSQAKVYRSGLKMPAMILDEKEKMSRFLSNNGLVEDPCAVEKERTLINPWTFEEKEIFMDKLATHGKDFRKISSFLDHKTTADCIEFYYKNHKSECFEKIKKLEVKKIGKPISANTYLVTSGKKWSREMNAASLDILGAASVIAAQADQALETSKLLLGKSSNKRSRGSDGIIEESSSLFGAEDERETAAADVLAGICGSLSSEAMSSCITSSVDPGEGNQDRKHQKVGSSIRRPLTPEVTQNVDDDDTCSDESCGEMDPVDWTDDEKTLFVQAFLSHGKDFLMISRRVRTKSSDQCKVFFSKARKCLGLDILPSGSGGHHASNDTNGGGSDTEDAGIVETGSIVCSDKSGSRIDEDLLQVNQDVSKPDATVELNALEENCGPGQLDHKDSDLVLKDLIQQGHLADVSDPLACRGMVDVMVKDSATAVDTKRSEFHLMIQDDKTKVNTLICRSATDVARHDSSVAMDMEAASGISDSISEVHVSSAPVEFVNPRDGLFKSSSVGNVHHLLSGSSMMNQSELCRDLKGFPLDLSVKSELHDVRTIGDESIDQSYQRSFLRKCSRAVSHNSVAELPLLQQSEDELGSCCSSKTEKSCRNGNVKLFGKILSKTSSVDKPCSNVVLHDEKAKHHSNQDVNGNSTSFADDHNSFLGLENVPIRSYGFWDGTKIQTGFPTLPDSALLLAKYPGAFSNYSISSPKSEQQPLPAAVNGNECNMNGACVFSPREFSSSNGGNVIDYTILRNQDGLQPFRLDMKKRPQDVVFPEVQRNGFESLKQQGKGVVKLNVVQGGDILGGSCSGISDPVAALKLHYASQQYGGVGGHSVNGIVREEPWRSQGGDVGR</sequence>
<dbReference type="SUPFAM" id="SSF46689">
    <property type="entry name" value="Homeodomain-like"/>
    <property type="match status" value="2"/>
</dbReference>
<evidence type="ECO:0000313" key="5">
    <source>
        <dbReference type="Proteomes" id="UP000596660"/>
    </source>
</evidence>
<feature type="compositionally biased region" description="Low complexity" evidence="2">
    <location>
        <begin position="216"/>
        <end position="241"/>
    </location>
</feature>